<proteinExistence type="predicted"/>
<feature type="transmembrane region" description="Helical" evidence="3">
    <location>
        <begin position="42"/>
        <end position="65"/>
    </location>
</feature>
<keyword evidence="5" id="KW-1185">Reference proteome</keyword>
<evidence type="ECO:0000256" key="2">
    <source>
        <dbReference type="ARBA" id="ARBA00023136"/>
    </source>
</evidence>
<keyword evidence="3" id="KW-0812">Transmembrane</keyword>
<dbReference type="EMBL" id="JAPFFI010000004">
    <property type="protein sequence ID" value="KAJ6397047.1"/>
    <property type="molecule type" value="Genomic_DNA"/>
</dbReference>
<dbReference type="Proteomes" id="UP001141253">
    <property type="component" value="Chromosome 4"/>
</dbReference>
<organism evidence="4 5">
    <name type="scientific">Salix suchowensis</name>
    <dbReference type="NCBI Taxonomy" id="1278906"/>
    <lineage>
        <taxon>Eukaryota</taxon>
        <taxon>Viridiplantae</taxon>
        <taxon>Streptophyta</taxon>
        <taxon>Embryophyta</taxon>
        <taxon>Tracheophyta</taxon>
        <taxon>Spermatophyta</taxon>
        <taxon>Magnoliopsida</taxon>
        <taxon>eudicotyledons</taxon>
        <taxon>Gunneridae</taxon>
        <taxon>Pentapetalae</taxon>
        <taxon>rosids</taxon>
        <taxon>fabids</taxon>
        <taxon>Malpighiales</taxon>
        <taxon>Salicaceae</taxon>
        <taxon>Saliceae</taxon>
        <taxon>Salix</taxon>
    </lineage>
</organism>
<protein>
    <recommendedName>
        <fullName evidence="6">Late embryogenesis abundant protein LEA-2 subgroup domain-containing protein</fullName>
    </recommendedName>
</protein>
<name>A0ABQ9CEZ8_9ROSI</name>
<evidence type="ECO:0000256" key="1">
    <source>
        <dbReference type="ARBA" id="ARBA00004370"/>
    </source>
</evidence>
<accession>A0ABQ9CEZ8</accession>
<keyword evidence="3" id="KW-1133">Transmembrane helix</keyword>
<evidence type="ECO:0000256" key="3">
    <source>
        <dbReference type="SAM" id="Phobius"/>
    </source>
</evidence>
<dbReference type="PANTHER" id="PTHR31415:SF3">
    <property type="entry name" value="LATE EMBRYOGENESIS ABUNDANT (LEA) HYDROXYPROLINE-RICH GLYCOPROTEIN FAMILY"/>
    <property type="match status" value="1"/>
</dbReference>
<evidence type="ECO:0000313" key="5">
    <source>
        <dbReference type="Proteomes" id="UP001141253"/>
    </source>
</evidence>
<comment type="caution">
    <text evidence="4">The sequence shown here is derived from an EMBL/GenBank/DDBJ whole genome shotgun (WGS) entry which is preliminary data.</text>
</comment>
<comment type="subcellular location">
    <subcellularLocation>
        <location evidence="1">Membrane</location>
    </subcellularLocation>
</comment>
<gene>
    <name evidence="4" type="ORF">OIU77_021980</name>
</gene>
<evidence type="ECO:0000313" key="4">
    <source>
        <dbReference type="EMBL" id="KAJ6397047.1"/>
    </source>
</evidence>
<feature type="non-terminal residue" evidence="4">
    <location>
        <position position="188"/>
    </location>
</feature>
<reference evidence="4" key="1">
    <citation type="submission" date="2022-10" db="EMBL/GenBank/DDBJ databases">
        <authorList>
            <person name="Hyden B.L."/>
            <person name="Feng K."/>
            <person name="Yates T."/>
            <person name="Jawdy S."/>
            <person name="Smart L.B."/>
            <person name="Muchero W."/>
        </authorList>
    </citation>
    <scope>NUCLEOTIDE SEQUENCE</scope>
    <source>
        <tissue evidence="4">Shoot tip</tissue>
    </source>
</reference>
<sequence length="188" mass="21319">MRPGQQIPIQHEREARPLKRRHSASYYVHRARDSLTTRVSKIICGIFLTLLFIGGVAAFIAWLSLRPHRPRIHIRDFSIPGLEQPTGSDNAEIIFNITARNSNQAIGYYYDSVEALVYYRSQVLSGATLNMTSDLWTEFTKDRAVGTVVFRVDITGLVRFKVSTWDSKRHRMHTNCDVGVSPDGSILA</sequence>
<reference evidence="4" key="2">
    <citation type="journal article" date="2023" name="Int. J. Mol. Sci.">
        <title>De Novo Assembly and Annotation of 11 Diverse Shrub Willow (Salix) Genomes Reveals Novel Gene Organization in Sex-Linked Regions.</title>
        <authorList>
            <person name="Hyden B."/>
            <person name="Feng K."/>
            <person name="Yates T.B."/>
            <person name="Jawdy S."/>
            <person name="Cereghino C."/>
            <person name="Smart L.B."/>
            <person name="Muchero W."/>
        </authorList>
    </citation>
    <scope>NUCLEOTIDE SEQUENCE</scope>
    <source>
        <tissue evidence="4">Shoot tip</tissue>
    </source>
</reference>
<keyword evidence="2 3" id="KW-0472">Membrane</keyword>
<dbReference type="PANTHER" id="PTHR31415">
    <property type="entry name" value="OS05G0367900 PROTEIN"/>
    <property type="match status" value="1"/>
</dbReference>
<dbReference type="InterPro" id="IPR044839">
    <property type="entry name" value="NDR1-like"/>
</dbReference>
<evidence type="ECO:0008006" key="6">
    <source>
        <dbReference type="Google" id="ProtNLM"/>
    </source>
</evidence>